<dbReference type="RefSeq" id="WP_344083862.1">
    <property type="nucleotide sequence ID" value="NZ_BAAALS010000020.1"/>
</dbReference>
<evidence type="ECO:0000313" key="1">
    <source>
        <dbReference type="EMBL" id="GAA1764347.1"/>
    </source>
</evidence>
<dbReference type="Proteomes" id="UP001500655">
    <property type="component" value="Unassembled WGS sequence"/>
</dbReference>
<protein>
    <recommendedName>
        <fullName evidence="3">CopG family transcriptional regulator</fullName>
    </recommendedName>
</protein>
<name>A0ABP4WVX1_9ACTN</name>
<keyword evidence="2" id="KW-1185">Reference proteome</keyword>
<accession>A0ABP4WVX1</accession>
<gene>
    <name evidence="1" type="ORF">GCM10009681_39290</name>
</gene>
<organism evidence="1 2">
    <name type="scientific">Luedemannella helvata</name>
    <dbReference type="NCBI Taxonomy" id="349315"/>
    <lineage>
        <taxon>Bacteria</taxon>
        <taxon>Bacillati</taxon>
        <taxon>Actinomycetota</taxon>
        <taxon>Actinomycetes</taxon>
        <taxon>Micromonosporales</taxon>
        <taxon>Micromonosporaceae</taxon>
        <taxon>Luedemannella</taxon>
    </lineage>
</organism>
<comment type="caution">
    <text evidence="1">The sequence shown here is derived from an EMBL/GenBank/DDBJ whole genome shotgun (WGS) entry which is preliminary data.</text>
</comment>
<dbReference type="EMBL" id="BAAALS010000020">
    <property type="protein sequence ID" value="GAA1764347.1"/>
    <property type="molecule type" value="Genomic_DNA"/>
</dbReference>
<evidence type="ECO:0000313" key="2">
    <source>
        <dbReference type="Proteomes" id="UP001500655"/>
    </source>
</evidence>
<evidence type="ECO:0008006" key="3">
    <source>
        <dbReference type="Google" id="ProtNLM"/>
    </source>
</evidence>
<reference evidence="2" key="1">
    <citation type="journal article" date="2019" name="Int. J. Syst. Evol. Microbiol.">
        <title>The Global Catalogue of Microorganisms (GCM) 10K type strain sequencing project: providing services to taxonomists for standard genome sequencing and annotation.</title>
        <authorList>
            <consortium name="The Broad Institute Genomics Platform"/>
            <consortium name="The Broad Institute Genome Sequencing Center for Infectious Disease"/>
            <person name="Wu L."/>
            <person name="Ma J."/>
        </authorList>
    </citation>
    <scope>NUCLEOTIDE SEQUENCE [LARGE SCALE GENOMIC DNA]</scope>
    <source>
        <strain evidence="2">JCM 13249</strain>
    </source>
</reference>
<proteinExistence type="predicted"/>
<sequence length="112" mass="12352">MSRKELLDKVLAGDSVDHSYGDPAEWRVEPGVFEPHPEGEVMVGRSLRLPAQTYERVMAVANERRMSFSALLRVWVEEGLAAADGADADPVTALRRNLNLAQQAADQLAHRA</sequence>